<dbReference type="AlphaFoldDB" id="A0A2G9S9J2"/>
<keyword evidence="8" id="KW-1185">Reference proteome</keyword>
<keyword evidence="6" id="KW-0732">Signal</keyword>
<dbReference type="Pfam" id="PF04587">
    <property type="entry name" value="ADP_PFK_GK"/>
    <property type="match status" value="1"/>
</dbReference>
<accession>A0A2G9S9J2</accession>
<dbReference type="GO" id="GO:0005783">
    <property type="term" value="C:endoplasmic reticulum"/>
    <property type="evidence" value="ECO:0007669"/>
    <property type="project" value="TreeGrafter"/>
</dbReference>
<dbReference type="PANTHER" id="PTHR21208:SF0">
    <property type="entry name" value="ADP-DEPENDENT GLUCOKINASE"/>
    <property type="match status" value="1"/>
</dbReference>
<gene>
    <name evidence="7" type="ORF">AB205_0033580</name>
</gene>
<feature type="signal peptide" evidence="6">
    <location>
        <begin position="1"/>
        <end position="27"/>
    </location>
</feature>
<keyword evidence="3" id="KW-0418">Kinase</keyword>
<evidence type="ECO:0008006" key="9">
    <source>
        <dbReference type="Google" id="ProtNLM"/>
    </source>
</evidence>
<keyword evidence="2" id="KW-0479">Metal-binding</keyword>
<evidence type="ECO:0000256" key="4">
    <source>
        <dbReference type="ARBA" id="ARBA00022842"/>
    </source>
</evidence>
<dbReference type="Proteomes" id="UP000228934">
    <property type="component" value="Unassembled WGS sequence"/>
</dbReference>
<sequence>MWVKVCVGLMAMALGLLYQLQPDLLEAAQDYLSSSLQSISPGVTPSHPSLEEGLSATWDALITAPAKHWGKVAIGVNACVDVVVSGVSLLKALGLSPHSGGDHLVLNTQEELAETFQHYMQQGAAAERFYSDADSFQHISHTASEEPGAKVTTSLCTICMSRL</sequence>
<keyword evidence="4" id="KW-0460">Magnesium</keyword>
<dbReference type="GO" id="GO:0046872">
    <property type="term" value="F:metal ion binding"/>
    <property type="evidence" value="ECO:0007669"/>
    <property type="project" value="UniProtKB-KW"/>
</dbReference>
<name>A0A2G9S9J2_AQUCT</name>
<dbReference type="PANTHER" id="PTHR21208">
    <property type="entry name" value="ADP-DEPENDENT GLUCOKINASE"/>
    <property type="match status" value="1"/>
</dbReference>
<keyword evidence="5" id="KW-0324">Glycolysis</keyword>
<reference evidence="8" key="1">
    <citation type="journal article" date="2017" name="Nat. Commun.">
        <title>The North American bullfrog draft genome provides insight into hormonal regulation of long noncoding RNA.</title>
        <authorList>
            <person name="Hammond S.A."/>
            <person name="Warren R.L."/>
            <person name="Vandervalk B.P."/>
            <person name="Kucuk E."/>
            <person name="Khan H."/>
            <person name="Gibb E.A."/>
            <person name="Pandoh P."/>
            <person name="Kirk H."/>
            <person name="Zhao Y."/>
            <person name="Jones M."/>
            <person name="Mungall A.J."/>
            <person name="Coope R."/>
            <person name="Pleasance S."/>
            <person name="Moore R.A."/>
            <person name="Holt R.A."/>
            <person name="Round J.M."/>
            <person name="Ohora S."/>
            <person name="Walle B.V."/>
            <person name="Veldhoen N."/>
            <person name="Helbing C.C."/>
            <person name="Birol I."/>
        </authorList>
    </citation>
    <scope>NUCLEOTIDE SEQUENCE [LARGE SCALE GENOMIC DNA]</scope>
</reference>
<evidence type="ECO:0000313" key="8">
    <source>
        <dbReference type="Proteomes" id="UP000228934"/>
    </source>
</evidence>
<dbReference type="GO" id="GO:0043843">
    <property type="term" value="F:ADP-specific glucokinase activity"/>
    <property type="evidence" value="ECO:0007669"/>
    <property type="project" value="TreeGrafter"/>
</dbReference>
<feature type="chain" id="PRO_5013546903" description="ADP-dependent glucokinase" evidence="6">
    <location>
        <begin position="28"/>
        <end position="163"/>
    </location>
</feature>
<evidence type="ECO:0000256" key="3">
    <source>
        <dbReference type="ARBA" id="ARBA00022777"/>
    </source>
</evidence>
<evidence type="ECO:0000256" key="2">
    <source>
        <dbReference type="ARBA" id="ARBA00022723"/>
    </source>
</evidence>
<proteinExistence type="predicted"/>
<evidence type="ECO:0000313" key="7">
    <source>
        <dbReference type="EMBL" id="PIO36838.1"/>
    </source>
</evidence>
<dbReference type="GO" id="GO:0006096">
    <property type="term" value="P:glycolytic process"/>
    <property type="evidence" value="ECO:0007669"/>
    <property type="project" value="UniProtKB-KW"/>
</dbReference>
<keyword evidence="1" id="KW-0808">Transferase</keyword>
<dbReference type="GO" id="GO:0006006">
    <property type="term" value="P:glucose metabolic process"/>
    <property type="evidence" value="ECO:0007669"/>
    <property type="project" value="TreeGrafter"/>
</dbReference>
<evidence type="ECO:0000256" key="1">
    <source>
        <dbReference type="ARBA" id="ARBA00022679"/>
    </source>
</evidence>
<protein>
    <recommendedName>
        <fullName evidence="9">ADP-dependent glucokinase</fullName>
    </recommendedName>
</protein>
<dbReference type="PROSITE" id="PS51255">
    <property type="entry name" value="ADPK"/>
    <property type="match status" value="1"/>
</dbReference>
<dbReference type="InterPro" id="IPR029056">
    <property type="entry name" value="Ribokinase-like"/>
</dbReference>
<organism evidence="7 8">
    <name type="scientific">Aquarana catesbeiana</name>
    <name type="common">American bullfrog</name>
    <name type="synonym">Rana catesbeiana</name>
    <dbReference type="NCBI Taxonomy" id="8400"/>
    <lineage>
        <taxon>Eukaryota</taxon>
        <taxon>Metazoa</taxon>
        <taxon>Chordata</taxon>
        <taxon>Craniata</taxon>
        <taxon>Vertebrata</taxon>
        <taxon>Euteleostomi</taxon>
        <taxon>Amphibia</taxon>
        <taxon>Batrachia</taxon>
        <taxon>Anura</taxon>
        <taxon>Neobatrachia</taxon>
        <taxon>Ranoidea</taxon>
        <taxon>Ranidae</taxon>
        <taxon>Aquarana</taxon>
    </lineage>
</organism>
<dbReference type="InterPro" id="IPR007666">
    <property type="entry name" value="ADP_PFK/GK"/>
</dbReference>
<dbReference type="SUPFAM" id="SSF53613">
    <property type="entry name" value="Ribokinase-like"/>
    <property type="match status" value="1"/>
</dbReference>
<dbReference type="OrthoDB" id="5847021at2759"/>
<dbReference type="EMBL" id="KV926727">
    <property type="protein sequence ID" value="PIO36838.1"/>
    <property type="molecule type" value="Genomic_DNA"/>
</dbReference>
<evidence type="ECO:0000256" key="5">
    <source>
        <dbReference type="ARBA" id="ARBA00023152"/>
    </source>
</evidence>
<evidence type="ECO:0000256" key="6">
    <source>
        <dbReference type="SAM" id="SignalP"/>
    </source>
</evidence>